<protein>
    <recommendedName>
        <fullName evidence="7">Tetratricopeptide repeat protein</fullName>
    </recommendedName>
</protein>
<evidence type="ECO:0000313" key="6">
    <source>
        <dbReference type="Proteomes" id="UP000279972"/>
    </source>
</evidence>
<evidence type="ECO:0008006" key="7">
    <source>
        <dbReference type="Google" id="ProtNLM"/>
    </source>
</evidence>
<name>A0A3G6RNZ9_CHRLC</name>
<evidence type="ECO:0000256" key="1">
    <source>
        <dbReference type="SAM" id="MobiDB-lite"/>
    </source>
</evidence>
<dbReference type="OrthoDB" id="1250422at2"/>
<proteinExistence type="predicted"/>
<dbReference type="Proteomes" id="UP000279972">
    <property type="component" value="Chromosome"/>
</dbReference>
<feature type="compositionally biased region" description="Polar residues" evidence="1">
    <location>
        <begin position="171"/>
        <end position="186"/>
    </location>
</feature>
<accession>A0A3G6RNZ9</accession>
<dbReference type="EMBL" id="CP033924">
    <property type="protein sequence ID" value="AZA81683.1"/>
    <property type="molecule type" value="Genomic_DNA"/>
</dbReference>
<feature type="signal peptide" evidence="2">
    <location>
        <begin position="1"/>
        <end position="19"/>
    </location>
</feature>
<evidence type="ECO:0000313" key="3">
    <source>
        <dbReference type="EMBL" id="AZA81683.1"/>
    </source>
</evidence>
<evidence type="ECO:0000313" key="4">
    <source>
        <dbReference type="EMBL" id="PNW15532.1"/>
    </source>
</evidence>
<dbReference type="AlphaFoldDB" id="A0A3G6RNZ9"/>
<organism evidence="4 5">
    <name type="scientific">Chryseobacterium lactis</name>
    <dbReference type="NCBI Taxonomy" id="1241981"/>
    <lineage>
        <taxon>Bacteria</taxon>
        <taxon>Pseudomonadati</taxon>
        <taxon>Bacteroidota</taxon>
        <taxon>Flavobacteriia</taxon>
        <taxon>Flavobacteriales</taxon>
        <taxon>Weeksellaceae</taxon>
        <taxon>Chryseobacterium group</taxon>
        <taxon>Chryseobacterium</taxon>
    </lineage>
</organism>
<feature type="chain" id="PRO_5043938238" description="Tetratricopeptide repeat protein" evidence="2">
    <location>
        <begin position="20"/>
        <end position="198"/>
    </location>
</feature>
<gene>
    <name evidence="4" type="ORF">C1637_03660</name>
    <name evidence="3" type="ORF">EG342_07055</name>
</gene>
<keyword evidence="6" id="KW-1185">Reference proteome</keyword>
<reference evidence="3 6" key="2">
    <citation type="submission" date="2018-11" db="EMBL/GenBank/DDBJ databases">
        <title>Proposal to divide the Flavobacteriaceae and reorganize its genera based on Amino Acid Identity values calculated from whole genome sequences.</title>
        <authorList>
            <person name="Nicholson A.C."/>
            <person name="Gulvik C.A."/>
            <person name="Whitney A.M."/>
            <person name="Humrighouse B.W."/>
            <person name="Bell M."/>
            <person name="Holmes B."/>
            <person name="Steigerwalt A.G."/>
            <person name="Villarma A."/>
            <person name="Sheth M."/>
            <person name="Batra D."/>
            <person name="Pryor J."/>
            <person name="Bernardet J.-F."/>
            <person name="Hugo C."/>
            <person name="Kampfer P."/>
            <person name="Newman J."/>
            <person name="McQuiston J.R."/>
        </authorList>
    </citation>
    <scope>NUCLEOTIDE SEQUENCE [LARGE SCALE GENOMIC DNA]</scope>
    <source>
        <strain evidence="3 6">KC_1864</strain>
    </source>
</reference>
<dbReference type="Proteomes" id="UP000236262">
    <property type="component" value="Unassembled WGS sequence"/>
</dbReference>
<sequence>MNKTLLIFTLFIISFGVKAQSFTDKTLQQSALQLNTSNTEGDFDKLFKKFTETKTSEKWQAYYYAAASLYLKADFLFKKSPTSPVTELNATASKIAFAASHAQPDNAEINILLGLITLQSIQAGIHRYPEKGLQSVSEYISKAETTASGNPRLAILKAKLAEKSGNKSEAETQYQKAATEFTSSDSLPGWGKQLIHTN</sequence>
<dbReference type="KEGG" id="clac:EG342_07055"/>
<evidence type="ECO:0000313" key="5">
    <source>
        <dbReference type="Proteomes" id="UP000236262"/>
    </source>
</evidence>
<dbReference type="RefSeq" id="WP_103289032.1">
    <property type="nucleotide sequence ID" value="NZ_CP033924.1"/>
</dbReference>
<feature type="region of interest" description="Disordered" evidence="1">
    <location>
        <begin position="166"/>
        <end position="190"/>
    </location>
</feature>
<reference evidence="4 5" key="1">
    <citation type="submission" date="2018-01" db="EMBL/GenBank/DDBJ databases">
        <title>Draft genome sequences of Chryseobacterium lactis NCTC11390, Chryseobacterium oncorhynchi 701B-08, and Chryseobacterium viscerum 687B-08.</title>
        <authorList>
            <person name="Jeong J.-J."/>
            <person name="Lee Y.J."/>
            <person name="Park B."/>
            <person name="Choi I.-G."/>
            <person name="Kim K.D."/>
        </authorList>
    </citation>
    <scope>NUCLEOTIDE SEQUENCE [LARGE SCALE GENOMIC DNA]</scope>
    <source>
        <strain evidence="4 5">NCTC11390</strain>
    </source>
</reference>
<dbReference type="EMBL" id="PPEH01000001">
    <property type="protein sequence ID" value="PNW15532.1"/>
    <property type="molecule type" value="Genomic_DNA"/>
</dbReference>
<evidence type="ECO:0000256" key="2">
    <source>
        <dbReference type="SAM" id="SignalP"/>
    </source>
</evidence>
<keyword evidence="2" id="KW-0732">Signal</keyword>